<dbReference type="EMBL" id="JBAKFM010000001">
    <property type="protein sequence ID" value="MEX0468186.1"/>
    <property type="molecule type" value="Genomic_DNA"/>
</dbReference>
<comment type="caution">
    <text evidence="1">The sequence shown here is derived from an EMBL/GenBank/DDBJ whole genome shotgun (WGS) entry which is preliminary data.</text>
</comment>
<dbReference type="Proteomes" id="UP001556709">
    <property type="component" value="Unassembled WGS sequence"/>
</dbReference>
<keyword evidence="2" id="KW-1185">Reference proteome</keyword>
<evidence type="ECO:0008006" key="3">
    <source>
        <dbReference type="Google" id="ProtNLM"/>
    </source>
</evidence>
<proteinExistence type="predicted"/>
<evidence type="ECO:0000313" key="1">
    <source>
        <dbReference type="EMBL" id="MEX0468186.1"/>
    </source>
</evidence>
<protein>
    <recommendedName>
        <fullName evidence="3">Urease accessory protein UreD</fullName>
    </recommendedName>
</protein>
<accession>A0ABV3TAE5</accession>
<sequence length="305" mass="32048">MPPNESTVGDWRGDLVESLEARPGVALEVSDGGVTVIQENTRTTIEEQTVAGRDGGQHRALRLETVLRGNLAMPGSARTRAFQLNPRNAIGALTGSPGGRSPAREGLSLVSRVCIDREVPWHPTGRQLTCLVALEAGTALFDRPPAANRQLNRAGLGVWRNGIQSIAGVDPQAWRVTRRSADSLTALPVGEAIPPGARASLFVGAGIAAIGPGFEFVLQLPGAIDDAAALAEQCEALNALECQVATGAPHIGAWSATEQGGCRYQVRVPARFGRRLPDLPRQLLETAADRTTTALALLAGEDRGG</sequence>
<name>A0ABV3TAE5_9GAMM</name>
<gene>
    <name evidence="1" type="ORF">V6X73_00335</name>
</gene>
<dbReference type="RefSeq" id="WP_367958311.1">
    <property type="nucleotide sequence ID" value="NZ_JBAKFK010000001.1"/>
</dbReference>
<organism evidence="1 2">
    <name type="scientific">Spiribacter pallidus</name>
    <dbReference type="NCBI Taxonomy" id="1987936"/>
    <lineage>
        <taxon>Bacteria</taxon>
        <taxon>Pseudomonadati</taxon>
        <taxon>Pseudomonadota</taxon>
        <taxon>Gammaproteobacteria</taxon>
        <taxon>Chromatiales</taxon>
        <taxon>Ectothiorhodospiraceae</taxon>
        <taxon>Spiribacter</taxon>
    </lineage>
</organism>
<evidence type="ECO:0000313" key="2">
    <source>
        <dbReference type="Proteomes" id="UP001556709"/>
    </source>
</evidence>
<reference evidence="1 2" key="1">
    <citation type="submission" date="2024-02" db="EMBL/GenBank/DDBJ databases">
        <title>New especies of Spiribacter isolated from saline water.</title>
        <authorList>
            <person name="Leon M.J."/>
            <person name="De La Haba R."/>
            <person name="Sanchez-Porro C."/>
            <person name="Ventosa A."/>
        </authorList>
    </citation>
    <scope>NUCLEOTIDE SEQUENCE [LARGE SCALE GENOMIC DNA]</scope>
    <source>
        <strain evidence="2">ag22IC6-390</strain>
    </source>
</reference>